<gene>
    <name evidence="1" type="ORF">Gotri_015776</name>
</gene>
<keyword evidence="2" id="KW-1185">Reference proteome</keyword>
<dbReference type="Proteomes" id="UP000593568">
    <property type="component" value="Unassembled WGS sequence"/>
</dbReference>
<proteinExistence type="predicted"/>
<dbReference type="AlphaFoldDB" id="A0A7J9E1X6"/>
<name>A0A7J9E1X6_9ROSI</name>
<accession>A0A7J9E1X6</accession>
<reference evidence="1 2" key="1">
    <citation type="journal article" date="2019" name="Genome Biol. Evol.">
        <title>Insights into the evolution of the New World diploid cottons (Gossypium, subgenus Houzingenia) based on genome sequencing.</title>
        <authorList>
            <person name="Grover C.E."/>
            <person name="Arick M.A. 2nd"/>
            <person name="Thrash A."/>
            <person name="Conover J.L."/>
            <person name="Sanders W.S."/>
            <person name="Peterson D.G."/>
            <person name="Frelichowski J.E."/>
            <person name="Scheffler J.A."/>
            <person name="Scheffler B.E."/>
            <person name="Wendel J.F."/>
        </authorList>
    </citation>
    <scope>NUCLEOTIDE SEQUENCE [LARGE SCALE GENOMIC DNA]</scope>
    <source>
        <strain evidence="1">8</strain>
        <tissue evidence="1">Leaf</tissue>
    </source>
</reference>
<organism evidence="1 2">
    <name type="scientific">Gossypium trilobum</name>
    <dbReference type="NCBI Taxonomy" id="34281"/>
    <lineage>
        <taxon>Eukaryota</taxon>
        <taxon>Viridiplantae</taxon>
        <taxon>Streptophyta</taxon>
        <taxon>Embryophyta</taxon>
        <taxon>Tracheophyta</taxon>
        <taxon>Spermatophyta</taxon>
        <taxon>Magnoliopsida</taxon>
        <taxon>eudicotyledons</taxon>
        <taxon>Gunneridae</taxon>
        <taxon>Pentapetalae</taxon>
        <taxon>rosids</taxon>
        <taxon>malvids</taxon>
        <taxon>Malvales</taxon>
        <taxon>Malvaceae</taxon>
        <taxon>Malvoideae</taxon>
        <taxon>Gossypium</taxon>
    </lineage>
</organism>
<evidence type="ECO:0000313" key="1">
    <source>
        <dbReference type="EMBL" id="MBA0766764.1"/>
    </source>
</evidence>
<evidence type="ECO:0000313" key="2">
    <source>
        <dbReference type="Proteomes" id="UP000593568"/>
    </source>
</evidence>
<dbReference type="EMBL" id="JABEZW010000006">
    <property type="protein sequence ID" value="MBA0766764.1"/>
    <property type="molecule type" value="Genomic_DNA"/>
</dbReference>
<comment type="caution">
    <text evidence="1">The sequence shown here is derived from an EMBL/GenBank/DDBJ whole genome shotgun (WGS) entry which is preliminary data.</text>
</comment>
<sequence length="70" mass="7513">MVMATIDLMPLTSDLADAINPIVYVSKTMTVSSLRALKSPPCMSLHANAILFISIDEANQAVRLGDAAFF</sequence>
<protein>
    <submittedName>
        <fullName evidence="1">Uncharacterized protein</fullName>
    </submittedName>
</protein>